<dbReference type="AlphaFoldDB" id="A0A1H6IUL7"/>
<keyword evidence="5 6" id="KW-0949">S-adenosyl-L-methionine</keyword>
<dbReference type="PANTHER" id="PTHR31760">
    <property type="entry name" value="S-ADENOSYL-L-METHIONINE-DEPENDENT METHYLTRANSFERASES SUPERFAMILY PROTEIN"/>
    <property type="match status" value="1"/>
</dbReference>
<dbReference type="HAMAP" id="MF_00074">
    <property type="entry name" value="16SrRNA_methyltr_G"/>
    <property type="match status" value="1"/>
</dbReference>
<dbReference type="SUPFAM" id="SSF53335">
    <property type="entry name" value="S-adenosyl-L-methionine-dependent methyltransferases"/>
    <property type="match status" value="1"/>
</dbReference>
<comment type="subcellular location">
    <subcellularLocation>
        <location evidence="6">Cytoplasm</location>
    </subcellularLocation>
</comment>
<dbReference type="InterPro" id="IPR003682">
    <property type="entry name" value="rRNA_ssu_MeTfrase_G"/>
</dbReference>
<dbReference type="EC" id="2.1.1.-" evidence="6"/>
<feature type="binding site" evidence="6">
    <location>
        <position position="148"/>
    </location>
    <ligand>
        <name>S-adenosyl-L-methionine</name>
        <dbReference type="ChEBI" id="CHEBI:59789"/>
    </ligand>
</feature>
<dbReference type="RefSeq" id="WP_074715194.1">
    <property type="nucleotide sequence ID" value="NZ_FNWV01000003.1"/>
</dbReference>
<dbReference type="FunFam" id="3.40.50.150:FF:000041">
    <property type="entry name" value="Ribosomal RNA small subunit methyltransferase G"/>
    <property type="match status" value="1"/>
</dbReference>
<dbReference type="Proteomes" id="UP000183190">
    <property type="component" value="Unassembled WGS sequence"/>
</dbReference>
<keyword evidence="4 6" id="KW-0808">Transferase</keyword>
<feature type="binding site" evidence="6">
    <location>
        <position position="84"/>
    </location>
    <ligand>
        <name>S-adenosyl-L-methionine</name>
        <dbReference type="ChEBI" id="CHEBI:59789"/>
    </ligand>
</feature>
<feature type="binding site" evidence="6">
    <location>
        <position position="79"/>
    </location>
    <ligand>
        <name>S-adenosyl-L-methionine</name>
        <dbReference type="ChEBI" id="CHEBI:59789"/>
    </ligand>
</feature>
<dbReference type="PIRSF" id="PIRSF003078">
    <property type="entry name" value="GidB"/>
    <property type="match status" value="1"/>
</dbReference>
<evidence type="ECO:0000256" key="2">
    <source>
        <dbReference type="ARBA" id="ARBA00022552"/>
    </source>
</evidence>
<gene>
    <name evidence="6" type="primary">rsmG</name>
    <name evidence="8" type="ORF">SAMN02910265_01144</name>
</gene>
<dbReference type="GO" id="GO:0070043">
    <property type="term" value="F:rRNA (guanine-N7-)-methyltransferase activity"/>
    <property type="evidence" value="ECO:0007669"/>
    <property type="project" value="UniProtKB-UniRule"/>
</dbReference>
<dbReference type="InterPro" id="IPR029063">
    <property type="entry name" value="SAM-dependent_MTases_sf"/>
</dbReference>
<protein>
    <recommendedName>
        <fullName evidence="6">Ribosomal RNA small subunit methyltransferase G</fullName>
        <ecNumber evidence="6">2.1.1.-</ecNumber>
    </recommendedName>
    <alternativeName>
        <fullName evidence="6">16S rRNA 7-methylguanosine methyltransferase</fullName>
        <shortName evidence="6">16S rRNA m7G methyltransferase</shortName>
    </alternativeName>
</protein>
<evidence type="ECO:0000256" key="7">
    <source>
        <dbReference type="SAM" id="Coils"/>
    </source>
</evidence>
<keyword evidence="1 6" id="KW-0963">Cytoplasm</keyword>
<evidence type="ECO:0000256" key="1">
    <source>
        <dbReference type="ARBA" id="ARBA00022490"/>
    </source>
</evidence>
<dbReference type="GO" id="GO:0005829">
    <property type="term" value="C:cytosol"/>
    <property type="evidence" value="ECO:0007669"/>
    <property type="project" value="TreeGrafter"/>
</dbReference>
<name>A0A1H6IUL7_RUMFL</name>
<dbReference type="NCBIfam" id="TIGR00138">
    <property type="entry name" value="rsmG_gidB"/>
    <property type="match status" value="1"/>
</dbReference>
<feature type="binding site" evidence="6">
    <location>
        <begin position="129"/>
        <end position="130"/>
    </location>
    <ligand>
        <name>S-adenosyl-L-methionine</name>
        <dbReference type="ChEBI" id="CHEBI:59789"/>
    </ligand>
</feature>
<dbReference type="PANTHER" id="PTHR31760:SF0">
    <property type="entry name" value="S-ADENOSYL-L-METHIONINE-DEPENDENT METHYLTRANSFERASES SUPERFAMILY PROTEIN"/>
    <property type="match status" value="1"/>
</dbReference>
<evidence type="ECO:0000313" key="9">
    <source>
        <dbReference type="Proteomes" id="UP000183190"/>
    </source>
</evidence>
<organism evidence="8 9">
    <name type="scientific">Ruminococcus flavefaciens</name>
    <dbReference type="NCBI Taxonomy" id="1265"/>
    <lineage>
        <taxon>Bacteria</taxon>
        <taxon>Bacillati</taxon>
        <taxon>Bacillota</taxon>
        <taxon>Clostridia</taxon>
        <taxon>Eubacteriales</taxon>
        <taxon>Oscillospiraceae</taxon>
        <taxon>Ruminococcus</taxon>
    </lineage>
</organism>
<keyword evidence="2 6" id="KW-0698">rRNA processing</keyword>
<comment type="similarity">
    <text evidence="6">Belongs to the methyltransferase superfamily. RNA methyltransferase RsmG family.</text>
</comment>
<comment type="caution">
    <text evidence="6">Lacks conserved residue(s) required for the propagation of feature annotation.</text>
</comment>
<dbReference type="EMBL" id="FNWV01000003">
    <property type="protein sequence ID" value="SEH51346.1"/>
    <property type="molecule type" value="Genomic_DNA"/>
</dbReference>
<reference evidence="8 9" key="1">
    <citation type="submission" date="2016-10" db="EMBL/GenBank/DDBJ databases">
        <authorList>
            <person name="de Groot N.N."/>
        </authorList>
    </citation>
    <scope>NUCLEOTIDE SEQUENCE [LARGE SCALE GENOMIC DNA]</scope>
    <source>
        <strain evidence="8 9">YAD2003</strain>
    </source>
</reference>
<proteinExistence type="inferred from homology"/>
<accession>A0A1H6IUL7</accession>
<dbReference type="Pfam" id="PF02527">
    <property type="entry name" value="GidB"/>
    <property type="match status" value="1"/>
</dbReference>
<comment type="function">
    <text evidence="6">Specifically methylates the N7 position of a guanine in 16S rRNA.</text>
</comment>
<evidence type="ECO:0000313" key="8">
    <source>
        <dbReference type="EMBL" id="SEH51346.1"/>
    </source>
</evidence>
<sequence length="234" mass="26591">MLPDFELCCSEFSSFGIELNEDIYKKLDTYADFLVKYNENVNLTAITEPHEVLRKHFIDSVLLSKYVDIPQNSSLIDVGTGAGFPSVPLKIFRPDIKLTLLDSLNKRIDFLKQLCDKLEIEAEFIHERAENVSKMDEHREYFDFSCARAVANMSLLSELCIPFVKVGGRFLAMKGPSEDISLGKNAVEVLGGKIDNTVDYELFDESRRIVVVKKISQTPPKYPRNSSQIKKKSL</sequence>
<evidence type="ECO:0000256" key="4">
    <source>
        <dbReference type="ARBA" id="ARBA00022679"/>
    </source>
</evidence>
<evidence type="ECO:0000256" key="3">
    <source>
        <dbReference type="ARBA" id="ARBA00022603"/>
    </source>
</evidence>
<evidence type="ECO:0000256" key="5">
    <source>
        <dbReference type="ARBA" id="ARBA00022691"/>
    </source>
</evidence>
<keyword evidence="7" id="KW-0175">Coiled coil</keyword>
<keyword evidence="3 6" id="KW-0489">Methyltransferase</keyword>
<evidence type="ECO:0000256" key="6">
    <source>
        <dbReference type="HAMAP-Rule" id="MF_00074"/>
    </source>
</evidence>
<feature type="coiled-coil region" evidence="7">
    <location>
        <begin position="101"/>
        <end position="128"/>
    </location>
</feature>
<dbReference type="Gene3D" id="3.40.50.150">
    <property type="entry name" value="Vaccinia Virus protein VP39"/>
    <property type="match status" value="1"/>
</dbReference>